<proteinExistence type="predicted"/>
<dbReference type="EMBL" id="BOML01000021">
    <property type="protein sequence ID" value="GIE01120.1"/>
    <property type="molecule type" value="Genomic_DNA"/>
</dbReference>
<organism evidence="2 3">
    <name type="scientific">Paractinoplanes durhamensis</name>
    <dbReference type="NCBI Taxonomy" id="113563"/>
    <lineage>
        <taxon>Bacteria</taxon>
        <taxon>Bacillati</taxon>
        <taxon>Actinomycetota</taxon>
        <taxon>Actinomycetes</taxon>
        <taxon>Micromonosporales</taxon>
        <taxon>Micromonosporaceae</taxon>
        <taxon>Paractinoplanes</taxon>
    </lineage>
</organism>
<reference evidence="2 3" key="1">
    <citation type="submission" date="2021-01" db="EMBL/GenBank/DDBJ databases">
        <title>Whole genome shotgun sequence of Actinoplanes durhamensis NBRC 14914.</title>
        <authorList>
            <person name="Komaki H."/>
            <person name="Tamura T."/>
        </authorList>
    </citation>
    <scope>NUCLEOTIDE SEQUENCE [LARGE SCALE GENOMIC DNA]</scope>
    <source>
        <strain evidence="2 3">NBRC 14914</strain>
    </source>
</reference>
<dbReference type="Proteomes" id="UP000637628">
    <property type="component" value="Unassembled WGS sequence"/>
</dbReference>
<dbReference type="RefSeq" id="WP_203726739.1">
    <property type="nucleotide sequence ID" value="NZ_BAAATX010000025.1"/>
</dbReference>
<gene>
    <name evidence="2" type="ORF">Adu01nite_24700</name>
</gene>
<evidence type="ECO:0000313" key="3">
    <source>
        <dbReference type="Proteomes" id="UP000637628"/>
    </source>
</evidence>
<name>A0ABQ3YUC4_9ACTN</name>
<feature type="chain" id="PRO_5046267371" evidence="1">
    <location>
        <begin position="24"/>
        <end position="68"/>
    </location>
</feature>
<keyword evidence="1" id="KW-0732">Signal</keyword>
<accession>A0ABQ3YUC4</accession>
<protein>
    <submittedName>
        <fullName evidence="2">Uncharacterized protein</fullName>
    </submittedName>
</protein>
<feature type="signal peptide" evidence="1">
    <location>
        <begin position="1"/>
        <end position="23"/>
    </location>
</feature>
<evidence type="ECO:0000256" key="1">
    <source>
        <dbReference type="SAM" id="SignalP"/>
    </source>
</evidence>
<comment type="caution">
    <text evidence="2">The sequence shown here is derived from an EMBL/GenBank/DDBJ whole genome shotgun (WGS) entry which is preliminary data.</text>
</comment>
<keyword evidence="3" id="KW-1185">Reference proteome</keyword>
<sequence length="68" mass="7283">MRKTRTALLTMVAVIASTPSAAAAGPPQYPNRLDHYDLLHTLQTTYGLPLTGFAQRRSGMPDLSVGQG</sequence>
<evidence type="ECO:0000313" key="2">
    <source>
        <dbReference type="EMBL" id="GIE01120.1"/>
    </source>
</evidence>